<keyword evidence="2" id="KW-1185">Reference proteome</keyword>
<organism evidence="1 2">
    <name type="scientific">Melastoma candidum</name>
    <dbReference type="NCBI Taxonomy" id="119954"/>
    <lineage>
        <taxon>Eukaryota</taxon>
        <taxon>Viridiplantae</taxon>
        <taxon>Streptophyta</taxon>
        <taxon>Embryophyta</taxon>
        <taxon>Tracheophyta</taxon>
        <taxon>Spermatophyta</taxon>
        <taxon>Magnoliopsida</taxon>
        <taxon>eudicotyledons</taxon>
        <taxon>Gunneridae</taxon>
        <taxon>Pentapetalae</taxon>
        <taxon>rosids</taxon>
        <taxon>malvids</taxon>
        <taxon>Myrtales</taxon>
        <taxon>Melastomataceae</taxon>
        <taxon>Melastomatoideae</taxon>
        <taxon>Melastomateae</taxon>
        <taxon>Melastoma</taxon>
    </lineage>
</organism>
<comment type="caution">
    <text evidence="1">The sequence shown here is derived from an EMBL/GenBank/DDBJ whole genome shotgun (WGS) entry which is preliminary data.</text>
</comment>
<evidence type="ECO:0000313" key="2">
    <source>
        <dbReference type="Proteomes" id="UP001057402"/>
    </source>
</evidence>
<evidence type="ECO:0000313" key="1">
    <source>
        <dbReference type="EMBL" id="KAI4325901.1"/>
    </source>
</evidence>
<protein>
    <submittedName>
        <fullName evidence="1">Uncharacterized protein</fullName>
    </submittedName>
</protein>
<dbReference type="Proteomes" id="UP001057402">
    <property type="component" value="Chromosome 9"/>
</dbReference>
<sequence>MQSYWASIVPLPLEVCSRIDRLMASFLWGGSDLGYGKAKVKWMEVCCPIKEGGLGIKRPLEWNRVALLKHIWQLLADTSGSLWTIWVHKELLKSRSIWSIQPRTHHSWLWKRILKVRGLMENLIAWKVGDGSRISFWHDKWAAAGRLDLIFSSESRVNSCIPKEATIKAVFQSIAWGQFIDGVLPEGEGKQFFKELIQLLKPTDYPGTGADRLLWSASSNGIFSIKEAWELLRVKRQKVRWSKWIWSNAIPPRCSFLVWLIAKGKLRTAQFWHLKGLWTSAECVLCQGAEETRDHLFFECAFARQV</sequence>
<gene>
    <name evidence="1" type="ORF">MLD38_031265</name>
</gene>
<accession>A0ACB9MQF0</accession>
<dbReference type="EMBL" id="CM042888">
    <property type="protein sequence ID" value="KAI4325901.1"/>
    <property type="molecule type" value="Genomic_DNA"/>
</dbReference>
<proteinExistence type="predicted"/>
<reference evidence="2" key="1">
    <citation type="journal article" date="2023" name="Front. Plant Sci.">
        <title>Chromosomal-level genome assembly of Melastoma candidum provides insights into trichome evolution.</title>
        <authorList>
            <person name="Zhong Y."/>
            <person name="Wu W."/>
            <person name="Sun C."/>
            <person name="Zou P."/>
            <person name="Liu Y."/>
            <person name="Dai S."/>
            <person name="Zhou R."/>
        </authorList>
    </citation>
    <scope>NUCLEOTIDE SEQUENCE [LARGE SCALE GENOMIC DNA]</scope>
</reference>
<name>A0ACB9MQF0_9MYRT</name>